<dbReference type="EMBL" id="JBHLVF010000031">
    <property type="protein sequence ID" value="MFC0393246.1"/>
    <property type="molecule type" value="Genomic_DNA"/>
</dbReference>
<gene>
    <name evidence="2" type="ORF">ACFFJ8_17920</name>
</gene>
<name>A0ABV6JBG6_9BACL</name>
<feature type="transmembrane region" description="Helical" evidence="1">
    <location>
        <begin position="114"/>
        <end position="140"/>
    </location>
</feature>
<accession>A0ABV6JBG6</accession>
<feature type="transmembrane region" description="Helical" evidence="1">
    <location>
        <begin position="79"/>
        <end position="107"/>
    </location>
</feature>
<keyword evidence="1" id="KW-0472">Membrane</keyword>
<reference evidence="2 3" key="1">
    <citation type="submission" date="2024-09" db="EMBL/GenBank/DDBJ databases">
        <authorList>
            <person name="Sun Q."/>
            <person name="Mori K."/>
        </authorList>
    </citation>
    <scope>NUCLEOTIDE SEQUENCE [LARGE SCALE GENOMIC DNA]</scope>
    <source>
        <strain evidence="2 3">CCM 4839</strain>
    </source>
</reference>
<proteinExistence type="predicted"/>
<dbReference type="Proteomes" id="UP001589818">
    <property type="component" value="Unassembled WGS sequence"/>
</dbReference>
<evidence type="ECO:0008006" key="4">
    <source>
        <dbReference type="Google" id="ProtNLM"/>
    </source>
</evidence>
<evidence type="ECO:0000256" key="1">
    <source>
        <dbReference type="SAM" id="Phobius"/>
    </source>
</evidence>
<protein>
    <recommendedName>
        <fullName evidence="4">DUF4064 domain-containing protein</fullName>
    </recommendedName>
</protein>
<feature type="transmembrane region" description="Helical" evidence="1">
    <location>
        <begin position="31"/>
        <end position="59"/>
    </location>
</feature>
<keyword evidence="1" id="KW-0812">Transmembrane</keyword>
<organism evidence="2 3">
    <name type="scientific">Paenibacillus mendelii</name>
    <dbReference type="NCBI Taxonomy" id="206163"/>
    <lineage>
        <taxon>Bacteria</taxon>
        <taxon>Bacillati</taxon>
        <taxon>Bacillota</taxon>
        <taxon>Bacilli</taxon>
        <taxon>Bacillales</taxon>
        <taxon>Paenibacillaceae</taxon>
        <taxon>Paenibacillus</taxon>
    </lineage>
</organism>
<sequence length="141" mass="14894">MYENENNSNSPGGFSPVQEPMISEQPVKTSGLGIASFIIGLVSIITFIICIVVVTSSIMDYITEDGKIIQDVEQISSNVSLLLSGLFLIGSLGLSFVGLVLGIIGACMRDRRKAFAIVGIVLNGLLVVGTVGLFLVGIIFQ</sequence>
<evidence type="ECO:0000313" key="3">
    <source>
        <dbReference type="Proteomes" id="UP001589818"/>
    </source>
</evidence>
<keyword evidence="3" id="KW-1185">Reference proteome</keyword>
<evidence type="ECO:0000313" key="2">
    <source>
        <dbReference type="EMBL" id="MFC0393246.1"/>
    </source>
</evidence>
<keyword evidence="1" id="KW-1133">Transmembrane helix</keyword>
<dbReference type="RefSeq" id="WP_204817813.1">
    <property type="nucleotide sequence ID" value="NZ_JANHOF010000002.1"/>
</dbReference>
<comment type="caution">
    <text evidence="2">The sequence shown here is derived from an EMBL/GenBank/DDBJ whole genome shotgun (WGS) entry which is preliminary data.</text>
</comment>